<feature type="domain" description="Fungal lipase-type" evidence="1">
    <location>
        <begin position="226"/>
        <end position="399"/>
    </location>
</feature>
<protein>
    <recommendedName>
        <fullName evidence="1">Fungal lipase-type domain-containing protein</fullName>
    </recommendedName>
</protein>
<dbReference type="EMBL" id="DF237599">
    <property type="protein sequence ID" value="GAQ90511.1"/>
    <property type="molecule type" value="Genomic_DNA"/>
</dbReference>
<dbReference type="CDD" id="cd00519">
    <property type="entry name" value="Lipase_3"/>
    <property type="match status" value="1"/>
</dbReference>
<accession>A0A1Y1IMX6</accession>
<name>A0A1Y1IMX6_KLENI</name>
<dbReference type="AlphaFoldDB" id="A0A1Y1IMX6"/>
<dbReference type="InterPro" id="IPR051218">
    <property type="entry name" value="Sec_MonoDiacylglyc_Lipase"/>
</dbReference>
<sequence length="480" mass="51186">MAGAACIASSPASIASAIGASVQRVVQQERSHGRVRGRIGPGVAASGWAGSKTAFLHTRQCPMGGTAGKMPGAANARRSAARAALAERQPATAEAAHQLPAASDAPLGLDVDTLQLALHSALLSALAYKSPVQVEYLRLRANGKSQEQALKVIEEQAGTTPAELGDPAKLEQLEKENKERGFTDILTQFDEPSQYFDGKQSLFMKATVAYVFFCPTPKGQRNVLYCVFRGTEGLEDMVADLQLAQVQIAPEPPAGNPNLIGDIKKIMLHRGFRDQYVAVATALTRNVEAAARAVLHSGDSVASGPARLTDLFKAKVAKEAANDIDGFEVVVTGHSLGAALATIGSFVAALEHPHVRVHYFGFGSPRVGNRAFVEAFRRVISGHAVHFANRNDIVTGIPIPPLYMHVLGGHMLDQAGSKVTASALQDETGGLSSTAQWFANSLQFVGWFRKQKDTVLWSQHDMGLYIARVRALLQQAKAGK</sequence>
<dbReference type="InterPro" id="IPR029058">
    <property type="entry name" value="AB_hydrolase_fold"/>
</dbReference>
<keyword evidence="3" id="KW-1185">Reference proteome</keyword>
<dbReference type="Pfam" id="PF01764">
    <property type="entry name" value="Lipase_3"/>
    <property type="match status" value="1"/>
</dbReference>
<dbReference type="PANTHER" id="PTHR45856:SF25">
    <property type="entry name" value="FUNGAL LIPASE-LIKE DOMAIN-CONTAINING PROTEIN"/>
    <property type="match status" value="1"/>
</dbReference>
<organism evidence="2 3">
    <name type="scientific">Klebsormidium nitens</name>
    <name type="common">Green alga</name>
    <name type="synonym">Ulothrix nitens</name>
    <dbReference type="NCBI Taxonomy" id="105231"/>
    <lineage>
        <taxon>Eukaryota</taxon>
        <taxon>Viridiplantae</taxon>
        <taxon>Streptophyta</taxon>
        <taxon>Klebsormidiophyceae</taxon>
        <taxon>Klebsormidiales</taxon>
        <taxon>Klebsormidiaceae</taxon>
        <taxon>Klebsormidium</taxon>
    </lineage>
</organism>
<dbReference type="GO" id="GO:0006629">
    <property type="term" value="P:lipid metabolic process"/>
    <property type="evidence" value="ECO:0007669"/>
    <property type="project" value="InterPro"/>
</dbReference>
<dbReference type="PANTHER" id="PTHR45856">
    <property type="entry name" value="ALPHA/BETA-HYDROLASES SUPERFAMILY PROTEIN"/>
    <property type="match status" value="1"/>
</dbReference>
<evidence type="ECO:0000259" key="1">
    <source>
        <dbReference type="Pfam" id="PF01764"/>
    </source>
</evidence>
<reference evidence="2 3" key="1">
    <citation type="journal article" date="2014" name="Nat. Commun.">
        <title>Klebsormidium flaccidum genome reveals primary factors for plant terrestrial adaptation.</title>
        <authorList>
            <person name="Hori K."/>
            <person name="Maruyama F."/>
            <person name="Fujisawa T."/>
            <person name="Togashi T."/>
            <person name="Yamamoto N."/>
            <person name="Seo M."/>
            <person name="Sato S."/>
            <person name="Yamada T."/>
            <person name="Mori H."/>
            <person name="Tajima N."/>
            <person name="Moriyama T."/>
            <person name="Ikeuchi M."/>
            <person name="Watanabe M."/>
            <person name="Wada H."/>
            <person name="Kobayashi K."/>
            <person name="Saito M."/>
            <person name="Masuda T."/>
            <person name="Sasaki-Sekimoto Y."/>
            <person name="Mashiguchi K."/>
            <person name="Awai K."/>
            <person name="Shimojima M."/>
            <person name="Masuda S."/>
            <person name="Iwai M."/>
            <person name="Nobusawa T."/>
            <person name="Narise T."/>
            <person name="Kondo S."/>
            <person name="Saito H."/>
            <person name="Sato R."/>
            <person name="Murakawa M."/>
            <person name="Ihara Y."/>
            <person name="Oshima-Yamada Y."/>
            <person name="Ohtaka K."/>
            <person name="Satoh M."/>
            <person name="Sonobe K."/>
            <person name="Ishii M."/>
            <person name="Ohtani R."/>
            <person name="Kanamori-Sato M."/>
            <person name="Honoki R."/>
            <person name="Miyazaki D."/>
            <person name="Mochizuki H."/>
            <person name="Umetsu J."/>
            <person name="Higashi K."/>
            <person name="Shibata D."/>
            <person name="Kamiya Y."/>
            <person name="Sato N."/>
            <person name="Nakamura Y."/>
            <person name="Tabata S."/>
            <person name="Ida S."/>
            <person name="Kurokawa K."/>
            <person name="Ohta H."/>
        </authorList>
    </citation>
    <scope>NUCLEOTIDE SEQUENCE [LARGE SCALE GENOMIC DNA]</scope>
    <source>
        <strain evidence="2 3">NIES-2285</strain>
    </source>
</reference>
<evidence type="ECO:0000313" key="3">
    <source>
        <dbReference type="Proteomes" id="UP000054558"/>
    </source>
</evidence>
<dbReference type="Gene3D" id="3.40.50.1820">
    <property type="entry name" value="alpha/beta hydrolase"/>
    <property type="match status" value="1"/>
</dbReference>
<dbReference type="InterPro" id="IPR002921">
    <property type="entry name" value="Fungal_lipase-type"/>
</dbReference>
<dbReference type="OrthoDB" id="426718at2759"/>
<proteinExistence type="predicted"/>
<dbReference type="Proteomes" id="UP000054558">
    <property type="component" value="Unassembled WGS sequence"/>
</dbReference>
<dbReference type="SUPFAM" id="SSF53474">
    <property type="entry name" value="alpha/beta-Hydrolases"/>
    <property type="match status" value="1"/>
</dbReference>
<gene>
    <name evidence="2" type="ORF">KFL_006500050</name>
</gene>
<evidence type="ECO:0000313" key="2">
    <source>
        <dbReference type="EMBL" id="GAQ90511.1"/>
    </source>
</evidence>